<feature type="domain" description="Hydantoinase A/oxoprolinase" evidence="1">
    <location>
        <begin position="61"/>
        <end position="313"/>
    </location>
</feature>
<protein>
    <submittedName>
        <fullName evidence="2">Conserved protein Orf9</fullName>
    </submittedName>
</protein>
<dbReference type="GO" id="GO:0016787">
    <property type="term" value="F:hydrolase activity"/>
    <property type="evidence" value="ECO:0007669"/>
    <property type="project" value="InterPro"/>
</dbReference>
<dbReference type="EMBL" id="DQ084247">
    <property type="protein sequence ID" value="AAY96686.1"/>
    <property type="molecule type" value="Genomic_DNA"/>
</dbReference>
<proteinExistence type="predicted"/>
<evidence type="ECO:0000313" key="2">
    <source>
        <dbReference type="EMBL" id="AAY96686.1"/>
    </source>
</evidence>
<gene>
    <name evidence="2" type="primary">orf9</name>
</gene>
<dbReference type="NCBIfam" id="TIGR03123">
    <property type="entry name" value="one_C_unchar_1"/>
    <property type="match status" value="1"/>
</dbReference>
<dbReference type="SUPFAM" id="SSF53067">
    <property type="entry name" value="Actin-like ATPase domain"/>
    <property type="match status" value="1"/>
</dbReference>
<accession>Q4JIS5</accession>
<dbReference type="AlphaFoldDB" id="Q4JIS5"/>
<dbReference type="Gene3D" id="3.30.420.190">
    <property type="entry name" value="conserved archaeal protein q6m145"/>
    <property type="match status" value="1"/>
</dbReference>
<dbReference type="Gene3D" id="3.30.420.40">
    <property type="match status" value="1"/>
</dbReference>
<dbReference type="Pfam" id="PF01968">
    <property type="entry name" value="Hydantoinase_A"/>
    <property type="match status" value="1"/>
</dbReference>
<reference evidence="2" key="1">
    <citation type="journal article" date="2005" name="Appl. Environ. Microbiol.">
        <title>Highly divergent genes for methanopterin-linked C1 transfer reactions in Lake Washington, assessed via metagenomic analysis and mRNA detection.</title>
        <authorList>
            <person name="Kalyuzhnaya M.G."/>
            <person name="Bowerman S."/>
            <person name="Nercessian O."/>
            <person name="Lidstrom M.E."/>
            <person name="Chistoserdova L."/>
        </authorList>
    </citation>
    <scope>NUCLEOTIDE SEQUENCE</scope>
</reference>
<dbReference type="InterPro" id="IPR002756">
    <property type="entry name" value="MfnF"/>
</dbReference>
<organism evidence="2">
    <name type="scientific">uncultured bacterium BAC10-4</name>
    <dbReference type="NCBI Taxonomy" id="333425"/>
    <lineage>
        <taxon>Bacteria</taxon>
        <taxon>environmental samples</taxon>
    </lineage>
</organism>
<dbReference type="InterPro" id="IPR043129">
    <property type="entry name" value="ATPase_NBD"/>
</dbReference>
<evidence type="ECO:0000259" key="1">
    <source>
        <dbReference type="Pfam" id="PF01968"/>
    </source>
</evidence>
<sequence>MSAAVLGWDVGGANVKAAHLDRADAEPRILERPFALWREPQRLPQVLSEVAEALGRADRMAVTMTAELADCYATKHEGVTSVLAAFATAFPRAELHVFGVDGRFRSPAAARCAPLRVAAANWMASARLVAEACPDAIFMDVGSTTSDIIPIVAGRVAARGRTDPARLRSGELVFTGALRTPVCAIVRSLPYRGRRCRVAAELFAIAADAHLWLGHIGESDYSCEAPDGRGRSRAESGARLSRMIGADSEMLREGEITAIAEEVAKSQVQQIASGLKQVLRRLRATAPEVAILAGQGAFLARDACASLGLIATDLASRLGPSVARATPAAAVACFLARTGLPSDYLDLVNRLRDEP</sequence>
<dbReference type="InterPro" id="IPR002821">
    <property type="entry name" value="Hydantoinase_A"/>
</dbReference>
<name>Q4JIS5_9BACT</name>
<reference evidence="2" key="2">
    <citation type="journal article" date="2005" name="J. Bacteriol.">
        <title>MtdC, a novel class of methylene tetrahydromethanopterin dehydrogenases.</title>
        <authorList>
            <person name="Vorholt J.A."/>
            <person name="Kalyuzhnaya M.G."/>
            <person name="Hagemeier C.H."/>
            <person name="Lidstrom M.E."/>
            <person name="Chistoserdova L."/>
        </authorList>
    </citation>
    <scope>NUCLEOTIDE SEQUENCE</scope>
</reference>